<reference evidence="1 2" key="1">
    <citation type="submission" date="2023-01" db="EMBL/GenBank/DDBJ databases">
        <title>Novel diversity within Roseofilum (Cyanobacteria; Desertifilaceae) from marine benthic mats with descriptions of four novel species.</title>
        <authorList>
            <person name="Wang Y."/>
            <person name="Berthold D.E."/>
            <person name="Hu J."/>
            <person name="Lefler F.W."/>
            <person name="Laughinghouse H.D. IV."/>
        </authorList>
    </citation>
    <scope>NUCLEOTIDE SEQUENCE [LARGE SCALE GENOMIC DNA]</scope>
    <source>
        <strain evidence="1 2">BLCC-M143</strain>
    </source>
</reference>
<sequence>MSSDLYLLPSLKNLDYIAYINEQGILPQKLSKTIGVYGIFDRDKVLQFVHYSRDIYLSLKQHLVRQPQHCYWVKAYPIERPNRTQLEEIKEAWIAENGTPPLGNTEAFAQWTEPIDAKLSMTKEDKAIYEASDERGKIKLLKSVARRVEEDILEKLEPRNVEETIRFNPKFKEKGLLDLKG</sequence>
<keyword evidence="2" id="KW-1185">Reference proteome</keyword>
<dbReference type="InterPro" id="IPR049578">
    <property type="entry name" value="CAXIP1-like_GIY-YIG_dom"/>
</dbReference>
<evidence type="ECO:0000313" key="1">
    <source>
        <dbReference type="EMBL" id="MDJ1184918.1"/>
    </source>
</evidence>
<dbReference type="CDD" id="cd10450">
    <property type="entry name" value="GIY-YIG_AtGrxS16_like"/>
    <property type="match status" value="1"/>
</dbReference>
<dbReference type="EMBL" id="JAQOSQ010000022">
    <property type="protein sequence ID" value="MDJ1184918.1"/>
    <property type="molecule type" value="Genomic_DNA"/>
</dbReference>
<proteinExistence type="predicted"/>
<comment type="caution">
    <text evidence="1">The sequence shown here is derived from an EMBL/GenBank/DDBJ whole genome shotgun (WGS) entry which is preliminary data.</text>
</comment>
<gene>
    <name evidence="1" type="ORF">PMH09_17150</name>
</gene>
<protein>
    <submittedName>
        <fullName evidence="1">GIY-YIG nuclease family protein</fullName>
    </submittedName>
</protein>
<accession>A0ABT7C0D7</accession>
<name>A0ABT7C0D7_9CYAN</name>
<dbReference type="Proteomes" id="UP001232992">
    <property type="component" value="Unassembled WGS sequence"/>
</dbReference>
<evidence type="ECO:0000313" key="2">
    <source>
        <dbReference type="Proteomes" id="UP001232992"/>
    </source>
</evidence>
<dbReference type="RefSeq" id="WP_283759575.1">
    <property type="nucleotide sequence ID" value="NZ_JAQOSQ010000022.1"/>
</dbReference>
<organism evidence="1 2">
    <name type="scientific">Roseofilum casamattae BLCC-M143</name>
    <dbReference type="NCBI Taxonomy" id="3022442"/>
    <lineage>
        <taxon>Bacteria</taxon>
        <taxon>Bacillati</taxon>
        <taxon>Cyanobacteriota</taxon>
        <taxon>Cyanophyceae</taxon>
        <taxon>Desertifilales</taxon>
        <taxon>Desertifilaceae</taxon>
        <taxon>Roseofilum</taxon>
        <taxon>Roseofilum casamattae</taxon>
    </lineage>
</organism>